<evidence type="ECO:0000313" key="3">
    <source>
        <dbReference type="Proteomes" id="UP000799291"/>
    </source>
</evidence>
<gene>
    <name evidence="2" type="ORF">K458DRAFT_384873</name>
</gene>
<accession>A0A6G1JDY9</accession>
<keyword evidence="1" id="KW-0812">Transmembrane</keyword>
<name>A0A6G1JDY9_9PLEO</name>
<dbReference type="EMBL" id="MU005573">
    <property type="protein sequence ID" value="KAF2688696.1"/>
    <property type="molecule type" value="Genomic_DNA"/>
</dbReference>
<organism evidence="2 3">
    <name type="scientific">Lentithecium fluviatile CBS 122367</name>
    <dbReference type="NCBI Taxonomy" id="1168545"/>
    <lineage>
        <taxon>Eukaryota</taxon>
        <taxon>Fungi</taxon>
        <taxon>Dikarya</taxon>
        <taxon>Ascomycota</taxon>
        <taxon>Pezizomycotina</taxon>
        <taxon>Dothideomycetes</taxon>
        <taxon>Pleosporomycetidae</taxon>
        <taxon>Pleosporales</taxon>
        <taxon>Massarineae</taxon>
        <taxon>Lentitheciaceae</taxon>
        <taxon>Lentithecium</taxon>
    </lineage>
</organism>
<protein>
    <submittedName>
        <fullName evidence="2">Uncharacterized protein</fullName>
    </submittedName>
</protein>
<evidence type="ECO:0000313" key="2">
    <source>
        <dbReference type="EMBL" id="KAF2688696.1"/>
    </source>
</evidence>
<dbReference type="Proteomes" id="UP000799291">
    <property type="component" value="Unassembled WGS sequence"/>
</dbReference>
<evidence type="ECO:0000256" key="1">
    <source>
        <dbReference type="SAM" id="Phobius"/>
    </source>
</evidence>
<dbReference type="AlphaFoldDB" id="A0A6G1JDY9"/>
<keyword evidence="3" id="KW-1185">Reference proteome</keyword>
<reference evidence="2" key="1">
    <citation type="journal article" date="2020" name="Stud. Mycol.">
        <title>101 Dothideomycetes genomes: a test case for predicting lifestyles and emergence of pathogens.</title>
        <authorList>
            <person name="Haridas S."/>
            <person name="Albert R."/>
            <person name="Binder M."/>
            <person name="Bloem J."/>
            <person name="Labutti K."/>
            <person name="Salamov A."/>
            <person name="Andreopoulos B."/>
            <person name="Baker S."/>
            <person name="Barry K."/>
            <person name="Bills G."/>
            <person name="Bluhm B."/>
            <person name="Cannon C."/>
            <person name="Castanera R."/>
            <person name="Culley D."/>
            <person name="Daum C."/>
            <person name="Ezra D."/>
            <person name="Gonzalez J."/>
            <person name="Henrissat B."/>
            <person name="Kuo A."/>
            <person name="Liang C."/>
            <person name="Lipzen A."/>
            <person name="Lutzoni F."/>
            <person name="Magnuson J."/>
            <person name="Mondo S."/>
            <person name="Nolan M."/>
            <person name="Ohm R."/>
            <person name="Pangilinan J."/>
            <person name="Park H.-J."/>
            <person name="Ramirez L."/>
            <person name="Alfaro M."/>
            <person name="Sun H."/>
            <person name="Tritt A."/>
            <person name="Yoshinaga Y."/>
            <person name="Zwiers L.-H."/>
            <person name="Turgeon B."/>
            <person name="Goodwin S."/>
            <person name="Spatafora J."/>
            <person name="Crous P."/>
            <person name="Grigoriev I."/>
        </authorList>
    </citation>
    <scope>NUCLEOTIDE SEQUENCE</scope>
    <source>
        <strain evidence="2">CBS 122367</strain>
    </source>
</reference>
<feature type="transmembrane region" description="Helical" evidence="1">
    <location>
        <begin position="36"/>
        <end position="57"/>
    </location>
</feature>
<keyword evidence="1" id="KW-1133">Transmembrane helix</keyword>
<keyword evidence="1" id="KW-0472">Membrane</keyword>
<proteinExistence type="predicted"/>
<dbReference type="OrthoDB" id="10566796at2759"/>
<sequence length="163" mass="18269">MFKNHFTESHLSACLLLTLLPPPPSSRPPRFSTMSSYPILPTLLTLLTLLLALLLPLATADNLTGALCTCSSSTYRGYTFSFTFTPFLLPNSTPSIHDDCIAEMGPGGYDQDLTYLKKYSTAQHNHTFRYHRDLWGPDEYEFDGSGARKVPAREARVWENFTA</sequence>